<name>A0A5J4K9M7_9CHLR</name>
<gene>
    <name evidence="1" type="ORF">KTAU_20760</name>
</gene>
<sequence>MRERRQVREIFLQTESLSAELDMVVEPASLSPTLVFDRHQLARLLFKRVQVASYVQALASEIEAVDAFHTFLGKYCRLIYPLVQELTL</sequence>
<dbReference type="EMBL" id="BKZV01000002">
    <property type="protein sequence ID" value="GER83439.1"/>
    <property type="molecule type" value="Genomic_DNA"/>
</dbReference>
<organism evidence="1 2">
    <name type="scientific">Thermogemmatispora aurantia</name>
    <dbReference type="NCBI Taxonomy" id="2045279"/>
    <lineage>
        <taxon>Bacteria</taxon>
        <taxon>Bacillati</taxon>
        <taxon>Chloroflexota</taxon>
        <taxon>Ktedonobacteria</taxon>
        <taxon>Thermogemmatisporales</taxon>
        <taxon>Thermogemmatisporaceae</taxon>
        <taxon>Thermogemmatispora</taxon>
    </lineage>
</organism>
<accession>A0A5J4K9M7</accession>
<protein>
    <submittedName>
        <fullName evidence="1">Uncharacterized protein</fullName>
    </submittedName>
</protein>
<keyword evidence="2" id="KW-1185">Reference proteome</keyword>
<evidence type="ECO:0000313" key="2">
    <source>
        <dbReference type="Proteomes" id="UP000334820"/>
    </source>
</evidence>
<dbReference type="AlphaFoldDB" id="A0A5J4K9M7"/>
<comment type="caution">
    <text evidence="1">The sequence shown here is derived from an EMBL/GenBank/DDBJ whole genome shotgun (WGS) entry which is preliminary data.</text>
</comment>
<evidence type="ECO:0000313" key="1">
    <source>
        <dbReference type="EMBL" id="GER83439.1"/>
    </source>
</evidence>
<dbReference type="Proteomes" id="UP000334820">
    <property type="component" value="Unassembled WGS sequence"/>
</dbReference>
<proteinExistence type="predicted"/>
<reference evidence="1 2" key="1">
    <citation type="journal article" date="2019" name="Int. J. Syst. Evol. Microbiol.">
        <title>Thermogemmatispora aurantia sp. nov. and Thermogemmatispora argillosa sp. nov., within the class Ktedonobacteria, and emended description of the genus Thermogemmatispora.</title>
        <authorList>
            <person name="Zheng Y."/>
            <person name="Wang C.M."/>
            <person name="Sakai Y."/>
            <person name="Abe K."/>
            <person name="Yokota A."/>
            <person name="Yabe S."/>
        </authorList>
    </citation>
    <scope>NUCLEOTIDE SEQUENCE [LARGE SCALE GENOMIC DNA]</scope>
    <source>
        <strain evidence="1 2">A1-2</strain>
    </source>
</reference>